<evidence type="ECO:0000313" key="6">
    <source>
        <dbReference type="EMBL" id="OIQ82429.1"/>
    </source>
</evidence>
<accession>A0A1J5R2P2</accession>
<dbReference type="Pfam" id="PF10070">
    <property type="entry name" value="DabA"/>
    <property type="match status" value="1"/>
</dbReference>
<reference evidence="6" key="1">
    <citation type="submission" date="2016-10" db="EMBL/GenBank/DDBJ databases">
        <title>Sequence of Gallionella enrichment culture.</title>
        <authorList>
            <person name="Poehlein A."/>
            <person name="Muehling M."/>
            <person name="Daniel R."/>
        </authorList>
    </citation>
    <scope>NUCLEOTIDE SEQUENCE</scope>
</reference>
<evidence type="ECO:0000256" key="3">
    <source>
        <dbReference type="ARBA" id="ARBA00022723"/>
    </source>
</evidence>
<dbReference type="HAMAP" id="MF_01871">
    <property type="entry name" value="DabA"/>
    <property type="match status" value="1"/>
</dbReference>
<organism evidence="6">
    <name type="scientific">mine drainage metagenome</name>
    <dbReference type="NCBI Taxonomy" id="410659"/>
    <lineage>
        <taxon>unclassified sequences</taxon>
        <taxon>metagenomes</taxon>
        <taxon>ecological metagenomes</taxon>
    </lineage>
</organism>
<proteinExistence type="inferred from homology"/>
<comment type="caution">
    <text evidence="6">The sequence shown here is derived from an EMBL/GenBank/DDBJ whole genome shotgun (WGS) entry which is preliminary data.</text>
</comment>
<dbReference type="InterPro" id="IPR018752">
    <property type="entry name" value="DabA"/>
</dbReference>
<dbReference type="PANTHER" id="PTHR38344">
    <property type="entry name" value="UPF0753 PROTEIN AQ_863"/>
    <property type="match status" value="1"/>
</dbReference>
<keyword evidence="5" id="KW-0472">Membrane</keyword>
<sequence>MRPLPLLIDALDDDPRRHARLSWRQAITHQIGQTCAAYFDAGQADWKPARASGLYRFWFDTLQHDHGIGVLMGLPRLHRALAALPPSPELAEAWALQRLGLPQEAWGDYLEAVLLSVQGWASWCAYLAWQARLNASADNHLRELLAVRLAWGVLLLECKDEDAARPAFAAVRAAWRAAASARQRAEQALLPDEVWQLALEIGYQRDLLQRLRAPRQPAPEAPEVQAAFCIDVRSEPLRRALEAQSPALRTLGVAGFFGLPAAYTPLGTSATQPQLPGLLAPALSIAECVTAPGSQQPSEAMRDAALRARTRAFAWSGRAADASRWPAAAFSFVESAGFAYLGALARWVRPAARARASDDHDGLPQRLRPLCRPALLDLPLDAKAALAARVLRTMGLQRGAAPLVLLVAHASQSRNNAHAAALDCGACCGHSCEVNARALARLLNEPLVRAALGAHGIELPAETVFLAALHNTTTDEVEAHDVDLLPPHAVSRWQGLQAALGHACDQVRRERAGRLGLDASLPPRSLLAQLRRRANDGAETRPEWGLAGNAALLIAPRSRTLGVDLGGRCFLHDYDAAHDPDGSLLEGLMTAPLVVAHWINWQYHASTCAPQRLGSGNKLLHNVVGGNLGVFEGNGGDLRIGLSRQSLHDGTRWVHEPLRLSVLIDAPQPSIERVLQSHPQLSQLVDHGWIHLLRFDASGAVLRRDPAAQWTPC</sequence>
<evidence type="ECO:0000256" key="2">
    <source>
        <dbReference type="ARBA" id="ARBA00022475"/>
    </source>
</evidence>
<evidence type="ECO:0000256" key="4">
    <source>
        <dbReference type="ARBA" id="ARBA00022833"/>
    </source>
</evidence>
<evidence type="ECO:0000256" key="1">
    <source>
        <dbReference type="ARBA" id="ARBA00022448"/>
    </source>
</evidence>
<evidence type="ECO:0000256" key="5">
    <source>
        <dbReference type="ARBA" id="ARBA00023136"/>
    </source>
</evidence>
<gene>
    <name evidence="6" type="ORF">GALL_357790</name>
</gene>
<keyword evidence="4" id="KW-0862">Zinc</keyword>
<keyword evidence="2" id="KW-1003">Cell membrane</keyword>
<dbReference type="EMBL" id="MLJW01000805">
    <property type="protein sequence ID" value="OIQ82429.1"/>
    <property type="molecule type" value="Genomic_DNA"/>
</dbReference>
<keyword evidence="1" id="KW-0813">Transport</keyword>
<dbReference type="AlphaFoldDB" id="A0A1J5R2P2"/>
<dbReference type="GO" id="GO:0046872">
    <property type="term" value="F:metal ion binding"/>
    <property type="evidence" value="ECO:0007669"/>
    <property type="project" value="UniProtKB-KW"/>
</dbReference>
<dbReference type="PANTHER" id="PTHR38344:SF1">
    <property type="entry name" value="INORGANIC CARBON TRANSPORTER SUBUNIT DABA-RELATED"/>
    <property type="match status" value="1"/>
</dbReference>
<keyword evidence="3" id="KW-0479">Metal-binding</keyword>
<protein>
    <submittedName>
        <fullName evidence="6">Uncharacterized protein</fullName>
    </submittedName>
</protein>
<name>A0A1J5R2P2_9ZZZZ</name>